<sequence length="107" mass="12376">MFLAYGCYGFVDSIYDNIQIFPHNFLPPEFIHMAMQNLYDHATATATKKGTFGVIDPTLSKSMLHPIMHDQILALNRIIFYDYEVPNMRYCLHNYANVEHTTKSLGQ</sequence>
<dbReference type="WBParaSite" id="nRc.2.0.1.t41540-RA">
    <property type="protein sequence ID" value="nRc.2.0.1.t41540-RA"/>
    <property type="gene ID" value="nRc.2.0.1.g41540"/>
</dbReference>
<keyword evidence="1" id="KW-1185">Reference proteome</keyword>
<name>A0A915KVF4_ROMCU</name>
<evidence type="ECO:0000313" key="2">
    <source>
        <dbReference type="WBParaSite" id="nRc.2.0.1.t41540-RA"/>
    </source>
</evidence>
<organism evidence="1 2">
    <name type="scientific">Romanomermis culicivorax</name>
    <name type="common">Nematode worm</name>
    <dbReference type="NCBI Taxonomy" id="13658"/>
    <lineage>
        <taxon>Eukaryota</taxon>
        <taxon>Metazoa</taxon>
        <taxon>Ecdysozoa</taxon>
        <taxon>Nematoda</taxon>
        <taxon>Enoplea</taxon>
        <taxon>Dorylaimia</taxon>
        <taxon>Mermithida</taxon>
        <taxon>Mermithoidea</taxon>
        <taxon>Mermithidae</taxon>
        <taxon>Romanomermis</taxon>
    </lineage>
</organism>
<dbReference type="AlphaFoldDB" id="A0A915KVF4"/>
<accession>A0A915KVF4</accession>
<dbReference type="Proteomes" id="UP000887565">
    <property type="component" value="Unplaced"/>
</dbReference>
<evidence type="ECO:0000313" key="1">
    <source>
        <dbReference type="Proteomes" id="UP000887565"/>
    </source>
</evidence>
<reference evidence="2" key="1">
    <citation type="submission" date="2022-11" db="UniProtKB">
        <authorList>
            <consortium name="WormBaseParasite"/>
        </authorList>
    </citation>
    <scope>IDENTIFICATION</scope>
</reference>
<proteinExistence type="predicted"/>
<protein>
    <submittedName>
        <fullName evidence="2">Uncharacterized protein</fullName>
    </submittedName>
</protein>